<sequence>MNQANKARQRLVGSKILDIFEGTQQIQQLIIARRLLGKSSSELK</sequence>
<evidence type="ECO:0000313" key="2">
    <source>
        <dbReference type="Proteomes" id="UP001596337"/>
    </source>
</evidence>
<name>A0ABW2BWV0_9PSEU</name>
<accession>A0ABW2BWV0</accession>
<keyword evidence="2" id="KW-1185">Reference proteome</keyword>
<reference evidence="2" key="1">
    <citation type="journal article" date="2019" name="Int. J. Syst. Evol. Microbiol.">
        <title>The Global Catalogue of Microorganisms (GCM) 10K type strain sequencing project: providing services to taxonomists for standard genome sequencing and annotation.</title>
        <authorList>
            <consortium name="The Broad Institute Genomics Platform"/>
            <consortium name="The Broad Institute Genome Sequencing Center for Infectious Disease"/>
            <person name="Wu L."/>
            <person name="Ma J."/>
        </authorList>
    </citation>
    <scope>NUCLEOTIDE SEQUENCE [LARGE SCALE GENOMIC DNA]</scope>
    <source>
        <strain evidence="2">KCTC 32255</strain>
    </source>
</reference>
<protein>
    <recommendedName>
        <fullName evidence="3">Acyl-CoA dehydrogenase, C-terminal domain</fullName>
    </recommendedName>
</protein>
<proteinExistence type="predicted"/>
<comment type="caution">
    <text evidence="1">The sequence shown here is derived from an EMBL/GenBank/DDBJ whole genome shotgun (WGS) entry which is preliminary data.</text>
</comment>
<gene>
    <name evidence="1" type="ORF">ACFQGD_10345</name>
</gene>
<dbReference type="Proteomes" id="UP001596337">
    <property type="component" value="Unassembled WGS sequence"/>
</dbReference>
<dbReference type="SUPFAM" id="SSF47203">
    <property type="entry name" value="Acyl-CoA dehydrogenase C-terminal domain-like"/>
    <property type="match status" value="1"/>
</dbReference>
<organism evidence="1 2">
    <name type="scientific">Haloechinothrix salitolerans</name>
    <dbReference type="NCBI Taxonomy" id="926830"/>
    <lineage>
        <taxon>Bacteria</taxon>
        <taxon>Bacillati</taxon>
        <taxon>Actinomycetota</taxon>
        <taxon>Actinomycetes</taxon>
        <taxon>Pseudonocardiales</taxon>
        <taxon>Pseudonocardiaceae</taxon>
        <taxon>Haloechinothrix</taxon>
    </lineage>
</organism>
<evidence type="ECO:0000313" key="1">
    <source>
        <dbReference type="EMBL" id="MFC6867550.1"/>
    </source>
</evidence>
<dbReference type="RefSeq" id="WP_345405688.1">
    <property type="nucleotide sequence ID" value="NZ_BAABLA010000120.1"/>
</dbReference>
<dbReference type="Gene3D" id="1.20.140.10">
    <property type="entry name" value="Butyryl-CoA Dehydrogenase, subunit A, domain 3"/>
    <property type="match status" value="1"/>
</dbReference>
<dbReference type="InterPro" id="IPR036250">
    <property type="entry name" value="AcylCo_DH-like_C"/>
</dbReference>
<dbReference type="EMBL" id="JBHSXX010000001">
    <property type="protein sequence ID" value="MFC6867550.1"/>
    <property type="molecule type" value="Genomic_DNA"/>
</dbReference>
<evidence type="ECO:0008006" key="3">
    <source>
        <dbReference type="Google" id="ProtNLM"/>
    </source>
</evidence>